<dbReference type="PROSITE" id="PS50172">
    <property type="entry name" value="BRCT"/>
    <property type="match status" value="1"/>
</dbReference>
<gene>
    <name evidence="7" type="ORF">Esi_0088_0044</name>
</gene>
<dbReference type="InterPro" id="IPR010613">
    <property type="entry name" value="PES"/>
</dbReference>
<keyword evidence="3 4" id="KW-0539">Nucleus</keyword>
<keyword evidence="2 4" id="KW-0698">rRNA processing</keyword>
<feature type="region of interest" description="Disordered" evidence="5">
    <location>
        <begin position="369"/>
        <end position="390"/>
    </location>
</feature>
<dbReference type="Gene3D" id="3.40.50.10190">
    <property type="entry name" value="BRCT domain"/>
    <property type="match status" value="1"/>
</dbReference>
<dbReference type="EMBL" id="FN649758">
    <property type="protein sequence ID" value="CBJ27966.1"/>
    <property type="molecule type" value="Genomic_DNA"/>
</dbReference>
<feature type="region of interest" description="Disordered" evidence="5">
    <location>
        <begin position="295"/>
        <end position="342"/>
    </location>
</feature>
<dbReference type="Pfam" id="PF06732">
    <property type="entry name" value="Pescadillo_N"/>
    <property type="match status" value="1"/>
</dbReference>
<dbReference type="OMA" id="QKVTWIV"/>
<dbReference type="FunCoup" id="D7G8B4">
    <property type="interactions" value="591"/>
</dbReference>
<evidence type="ECO:0000256" key="2">
    <source>
        <dbReference type="ARBA" id="ARBA00022552"/>
    </source>
</evidence>
<evidence type="ECO:0000313" key="8">
    <source>
        <dbReference type="Proteomes" id="UP000002630"/>
    </source>
</evidence>
<dbReference type="GO" id="GO:0070545">
    <property type="term" value="C:PeBoW complex"/>
    <property type="evidence" value="ECO:0007669"/>
    <property type="project" value="TreeGrafter"/>
</dbReference>
<comment type="function">
    <text evidence="4">Required for maturation of ribosomal RNAs and formation of the large ribosomal subunit.</text>
</comment>
<feature type="domain" description="BRCT" evidence="6">
    <location>
        <begin position="425"/>
        <end position="516"/>
    </location>
</feature>
<feature type="compositionally biased region" description="Basic and acidic residues" evidence="5">
    <location>
        <begin position="671"/>
        <end position="686"/>
    </location>
</feature>
<dbReference type="InParanoid" id="D7G8B4"/>
<feature type="compositionally biased region" description="Acidic residues" evidence="5">
    <location>
        <begin position="634"/>
        <end position="664"/>
    </location>
</feature>
<evidence type="ECO:0000256" key="3">
    <source>
        <dbReference type="ARBA" id="ARBA00023242"/>
    </source>
</evidence>
<dbReference type="SUPFAM" id="SSF52113">
    <property type="entry name" value="BRCT domain"/>
    <property type="match status" value="1"/>
</dbReference>
<dbReference type="OrthoDB" id="10264910at2759"/>
<evidence type="ECO:0000256" key="4">
    <source>
        <dbReference type="HAMAP-Rule" id="MF_03028"/>
    </source>
</evidence>
<dbReference type="CDD" id="cd17709">
    <property type="entry name" value="BRCT_pescadillo_like"/>
    <property type="match status" value="1"/>
</dbReference>
<dbReference type="EMBL" id="FN649117">
    <property type="protein sequence ID" value="CBJ27966.1"/>
    <property type="molecule type" value="Genomic_DNA"/>
</dbReference>
<feature type="compositionally biased region" description="Basic and acidic residues" evidence="5">
    <location>
        <begin position="613"/>
        <end position="623"/>
    </location>
</feature>
<feature type="compositionally biased region" description="Basic and acidic residues" evidence="5">
    <location>
        <begin position="35"/>
        <end position="44"/>
    </location>
</feature>
<dbReference type="GO" id="GO:0000463">
    <property type="term" value="P:maturation of LSU-rRNA from tricistronic rRNA transcript (SSU-rRNA, 5.8S rRNA, LSU-rRNA)"/>
    <property type="evidence" value="ECO:0007669"/>
    <property type="project" value="UniProtKB-UniRule"/>
</dbReference>
<proteinExistence type="inferred from homology"/>
<dbReference type="PANTHER" id="PTHR12221:SF6">
    <property type="entry name" value="PESCADILLO HOMOLOG"/>
    <property type="match status" value="1"/>
</dbReference>
<evidence type="ECO:0000256" key="1">
    <source>
        <dbReference type="ARBA" id="ARBA00022517"/>
    </source>
</evidence>
<dbReference type="STRING" id="2880.D7G8B4"/>
<comment type="subcellular location">
    <subcellularLocation>
        <location evidence="4">Nucleus</location>
        <location evidence="4">Nucleolus</location>
    </subcellularLocation>
    <subcellularLocation>
        <location evidence="4">Nucleus</location>
        <location evidence="4">Nucleoplasm</location>
    </subcellularLocation>
</comment>
<dbReference type="GO" id="GO:0030687">
    <property type="term" value="C:preribosome, large subunit precursor"/>
    <property type="evidence" value="ECO:0007669"/>
    <property type="project" value="UniProtKB-UniRule"/>
</dbReference>
<dbReference type="GO" id="GO:0003723">
    <property type="term" value="F:RNA binding"/>
    <property type="evidence" value="ECO:0007669"/>
    <property type="project" value="TreeGrafter"/>
</dbReference>
<feature type="compositionally biased region" description="Acidic residues" evidence="5">
    <location>
        <begin position="304"/>
        <end position="321"/>
    </location>
</feature>
<dbReference type="PANTHER" id="PTHR12221">
    <property type="entry name" value="PESCADILLO - RELATED"/>
    <property type="match status" value="1"/>
</dbReference>
<organism evidence="7 8">
    <name type="scientific">Ectocarpus siliculosus</name>
    <name type="common">Brown alga</name>
    <name type="synonym">Conferva siliculosa</name>
    <dbReference type="NCBI Taxonomy" id="2880"/>
    <lineage>
        <taxon>Eukaryota</taxon>
        <taxon>Sar</taxon>
        <taxon>Stramenopiles</taxon>
        <taxon>Ochrophyta</taxon>
        <taxon>PX clade</taxon>
        <taxon>Phaeophyceae</taxon>
        <taxon>Ectocarpales</taxon>
        <taxon>Ectocarpaceae</taxon>
        <taxon>Ectocarpus</taxon>
    </lineage>
</organism>
<dbReference type="HAMAP" id="MF_03028">
    <property type="entry name" value="Pescadillo"/>
    <property type="match status" value="1"/>
</dbReference>
<dbReference type="Proteomes" id="UP000002630">
    <property type="component" value="Linkage Group LG33"/>
</dbReference>
<reference evidence="7 8" key="1">
    <citation type="journal article" date="2010" name="Nature">
        <title>The Ectocarpus genome and the independent evolution of multicellularity in brown algae.</title>
        <authorList>
            <person name="Cock J.M."/>
            <person name="Sterck L."/>
            <person name="Rouze P."/>
            <person name="Scornet D."/>
            <person name="Allen A.E."/>
            <person name="Amoutzias G."/>
            <person name="Anthouard V."/>
            <person name="Artiguenave F."/>
            <person name="Aury J.M."/>
            <person name="Badger J.H."/>
            <person name="Beszteri B."/>
            <person name="Billiau K."/>
            <person name="Bonnet E."/>
            <person name="Bothwell J.H."/>
            <person name="Bowler C."/>
            <person name="Boyen C."/>
            <person name="Brownlee C."/>
            <person name="Carrano C.J."/>
            <person name="Charrier B."/>
            <person name="Cho G.Y."/>
            <person name="Coelho S.M."/>
            <person name="Collen J."/>
            <person name="Corre E."/>
            <person name="Da Silva C."/>
            <person name="Delage L."/>
            <person name="Delaroque N."/>
            <person name="Dittami S.M."/>
            <person name="Doulbeau S."/>
            <person name="Elias M."/>
            <person name="Farnham G."/>
            <person name="Gachon C.M."/>
            <person name="Gschloessl B."/>
            <person name="Heesch S."/>
            <person name="Jabbari K."/>
            <person name="Jubin C."/>
            <person name="Kawai H."/>
            <person name="Kimura K."/>
            <person name="Kloareg B."/>
            <person name="Kupper F.C."/>
            <person name="Lang D."/>
            <person name="Le Bail A."/>
            <person name="Leblanc C."/>
            <person name="Lerouge P."/>
            <person name="Lohr M."/>
            <person name="Lopez P.J."/>
            <person name="Martens C."/>
            <person name="Maumus F."/>
            <person name="Michel G."/>
            <person name="Miranda-Saavedra D."/>
            <person name="Morales J."/>
            <person name="Moreau H."/>
            <person name="Motomura T."/>
            <person name="Nagasato C."/>
            <person name="Napoli C.A."/>
            <person name="Nelson D.R."/>
            <person name="Nyvall-Collen P."/>
            <person name="Peters A.F."/>
            <person name="Pommier C."/>
            <person name="Potin P."/>
            <person name="Poulain J."/>
            <person name="Quesneville H."/>
            <person name="Read B."/>
            <person name="Rensing S.A."/>
            <person name="Ritter A."/>
            <person name="Rousvoal S."/>
            <person name="Samanta M."/>
            <person name="Samson G."/>
            <person name="Schroeder D.C."/>
            <person name="Segurens B."/>
            <person name="Strittmatter M."/>
            <person name="Tonon T."/>
            <person name="Tregear J.W."/>
            <person name="Valentin K."/>
            <person name="von Dassow P."/>
            <person name="Yamagishi T."/>
            <person name="Van de Peer Y."/>
            <person name="Wincker P."/>
        </authorList>
    </citation>
    <scope>NUCLEOTIDE SEQUENCE [LARGE SCALE GENOMIC DNA]</scope>
    <source>
        <strain evidence="8">Ec32 / CCAP1310/4</strain>
    </source>
</reference>
<keyword evidence="8" id="KW-1185">Reference proteome</keyword>
<dbReference type="GO" id="GO:0005654">
    <property type="term" value="C:nucleoplasm"/>
    <property type="evidence" value="ECO:0007669"/>
    <property type="project" value="UniProtKB-SubCell"/>
</dbReference>
<dbReference type="GO" id="GO:0000466">
    <property type="term" value="P:maturation of 5.8S rRNA from tricistronic rRNA transcript (SSU-rRNA, 5.8S rRNA, LSU-rRNA)"/>
    <property type="evidence" value="ECO:0007669"/>
    <property type="project" value="UniProtKB-UniRule"/>
</dbReference>
<name>D7G8B4_ECTSI</name>
<dbReference type="InterPro" id="IPR036420">
    <property type="entry name" value="BRCT_dom_sf"/>
</dbReference>
<sequence>MGNHVKARPKSRPKPKSVKAKINRKMGSKRRTQRMGKELKKGEKGAAASYLTRAQVLRRLQISLRDFRRLCILKGVYPRDPSKKASGKDKTYYHIKDVGFLAHEPVLQSFRDFKAFMRKLRRTIGRKNIKDAQRKELNERPTYKLDHLVKERYPRFVDAVRDLDDALSLVHLFASLPQMRRQSSAHTQTCKRLVKEWSFYVSKAKCLSKVFVSIKGIYFQAEVMGQPVTWVTPHMFTTRYPRDVDFTIMMTFLEFYETLLKFAMFKLFHTLDLRYPPTLDAELDGADAGLSTLKTQSLEGAGGGDEEGVGGPADGEEEEEEEHRVLPSTKEERREAKKRVKEEGKKLKSLEAKLGQISRADKEAAAAAASSGSAAIEGGGLAEGDEEDAEMGDALTVPLEEAFMSRTEEGEEILADDGAGGEEERRKRLFKGLKFFFGREVPKSWLELVVTSCGGGVGWEGEGSPFSSADPGITHQIVDRPVLTEPRRKRREYLQPQWVLDSLNARVLLPVARYAPGAALPPHLSPFVDDASEGYVPAYREELDKLRSAAEARRKRGGGSKPAEEGTENAEGEDDVLDVVPGVATDVSSSATAAGTSSRSDDEAEEDGDGEEAFAKDLERERAGTAFSKAKALEEEEEEEDSSSDDDDSGDSSSEEEEEEDAVEEVAPPSAEEKKQTEEQEHHEMSRNMMSKKAKRLYGRMQHGLSKRREEVERLKAKRKKLEAQYDAPDGMAAKKKKKKKSKGSSKKKETSSS</sequence>
<comment type="similarity">
    <text evidence="4">Belongs to the pescadillo family.</text>
</comment>
<feature type="compositionally biased region" description="Basic and acidic residues" evidence="5">
    <location>
        <begin position="322"/>
        <end position="342"/>
    </location>
</feature>
<feature type="region of interest" description="Disordered" evidence="5">
    <location>
        <begin position="1"/>
        <end position="44"/>
    </location>
</feature>
<evidence type="ECO:0000259" key="6">
    <source>
        <dbReference type="PROSITE" id="PS50172"/>
    </source>
</evidence>
<dbReference type="InterPro" id="IPR001357">
    <property type="entry name" value="BRCT_dom"/>
</dbReference>
<evidence type="ECO:0000256" key="5">
    <source>
        <dbReference type="SAM" id="MobiDB-lite"/>
    </source>
</evidence>
<feature type="compositionally biased region" description="Acidic residues" evidence="5">
    <location>
        <begin position="565"/>
        <end position="577"/>
    </location>
</feature>
<feature type="region of interest" description="Disordered" evidence="5">
    <location>
        <begin position="550"/>
        <end position="754"/>
    </location>
</feature>
<feature type="compositionally biased region" description="Basic residues" evidence="5">
    <location>
        <begin position="734"/>
        <end position="746"/>
    </location>
</feature>
<dbReference type="GO" id="GO:0043021">
    <property type="term" value="F:ribonucleoprotein complex binding"/>
    <property type="evidence" value="ECO:0007669"/>
    <property type="project" value="UniProtKB-UniRule"/>
</dbReference>
<keyword evidence="1 4" id="KW-0690">Ribosome biogenesis</keyword>
<evidence type="ECO:0000313" key="7">
    <source>
        <dbReference type="EMBL" id="CBJ27966.1"/>
    </source>
</evidence>
<feature type="compositionally biased region" description="Acidic residues" evidence="5">
    <location>
        <begin position="602"/>
        <end position="612"/>
    </location>
</feature>
<feature type="compositionally biased region" description="Low complexity" evidence="5">
    <location>
        <begin position="582"/>
        <end position="598"/>
    </location>
</feature>
<protein>
    <recommendedName>
        <fullName evidence="4">Pescadillo homolog</fullName>
    </recommendedName>
</protein>
<dbReference type="eggNOG" id="KOG2481">
    <property type="taxonomic scope" value="Eukaryota"/>
</dbReference>
<accession>D7G8B4</accession>
<feature type="compositionally biased region" description="Basic residues" evidence="5">
    <location>
        <begin position="1"/>
        <end position="34"/>
    </location>
</feature>
<dbReference type="AlphaFoldDB" id="D7G8B4"/>